<keyword evidence="3" id="KW-1185">Reference proteome</keyword>
<accession>A0A164QD78</accession>
<feature type="transmembrane region" description="Helical" evidence="1">
    <location>
        <begin position="350"/>
        <end position="368"/>
    </location>
</feature>
<reference evidence="2 3" key="1">
    <citation type="journal article" date="2016" name="Mol. Biol. Evol.">
        <title>Comparative Genomics of Early-Diverging Mushroom-Forming Fungi Provides Insights into the Origins of Lignocellulose Decay Capabilities.</title>
        <authorList>
            <person name="Nagy L.G."/>
            <person name="Riley R."/>
            <person name="Tritt A."/>
            <person name="Adam C."/>
            <person name="Daum C."/>
            <person name="Floudas D."/>
            <person name="Sun H."/>
            <person name="Yadav J.S."/>
            <person name="Pangilinan J."/>
            <person name="Larsson K.H."/>
            <person name="Matsuura K."/>
            <person name="Barry K."/>
            <person name="Labutti K."/>
            <person name="Kuo R."/>
            <person name="Ohm R.A."/>
            <person name="Bhattacharya S.S."/>
            <person name="Shirouzu T."/>
            <person name="Yoshinaga Y."/>
            <person name="Martin F.M."/>
            <person name="Grigoriev I.V."/>
            <person name="Hibbett D.S."/>
        </authorList>
    </citation>
    <scope>NUCLEOTIDE SEQUENCE [LARGE SCALE GENOMIC DNA]</scope>
    <source>
        <strain evidence="2 3">HHB9708</strain>
    </source>
</reference>
<dbReference type="EMBL" id="KV419427">
    <property type="protein sequence ID" value="KZS89553.1"/>
    <property type="molecule type" value="Genomic_DNA"/>
</dbReference>
<evidence type="ECO:0000313" key="2">
    <source>
        <dbReference type="EMBL" id="KZS89553.1"/>
    </source>
</evidence>
<dbReference type="SUPFAM" id="SSF50978">
    <property type="entry name" value="WD40 repeat-like"/>
    <property type="match status" value="1"/>
</dbReference>
<name>A0A164QD78_9AGAM</name>
<evidence type="ECO:0000313" key="3">
    <source>
        <dbReference type="Proteomes" id="UP000076722"/>
    </source>
</evidence>
<sequence length="419" mass="46248">MAYRLCDRLAIPEKTISCLAIDGEGRLMAGGCFQRICLWSLEEKTSLQEISEPGWGRIICLQWLWVGSAGEKTLASGCANGIVNIYRQATPGVRKFSVPLIPLTGLLMLVQGVFVTLSTFKTNTSIEAMAFDSWGRLAVGESSGSVTVYQFLEREGAVERSWSTAINPHSDVSICAVQFCEEGFSVEVFCSRFGTIYSLDADSGLIMSEKSSATPIASVVFASDKRHALISDGGSRYDLYRFPHMTLVRSFVLDRASGERLFIPSATFAENDTLAILGRSDGKAVQVCDLGVGGRSRILEHGTDCVRTMTTFSYLDRHIIIAVGQVISIYERPATPLSYADRSVRRVGKIVRFVTLLVGYMVLMRVLLTRTMEPSRRCLRISKPEELVVHFLALRTPEELSSLCWQAKQSPATSYAGWL</sequence>
<proteinExistence type="predicted"/>
<dbReference type="InterPro" id="IPR015943">
    <property type="entry name" value="WD40/YVTN_repeat-like_dom_sf"/>
</dbReference>
<organism evidence="2 3">
    <name type="scientific">Sistotremastrum niveocremeum HHB9708</name>
    <dbReference type="NCBI Taxonomy" id="1314777"/>
    <lineage>
        <taxon>Eukaryota</taxon>
        <taxon>Fungi</taxon>
        <taxon>Dikarya</taxon>
        <taxon>Basidiomycota</taxon>
        <taxon>Agaricomycotina</taxon>
        <taxon>Agaricomycetes</taxon>
        <taxon>Sistotremastrales</taxon>
        <taxon>Sistotremastraceae</taxon>
        <taxon>Sertulicium</taxon>
        <taxon>Sertulicium niveocremeum</taxon>
    </lineage>
</organism>
<evidence type="ECO:0008006" key="4">
    <source>
        <dbReference type="Google" id="ProtNLM"/>
    </source>
</evidence>
<protein>
    <recommendedName>
        <fullName evidence="4">WD40 repeat-like protein</fullName>
    </recommendedName>
</protein>
<evidence type="ECO:0000256" key="1">
    <source>
        <dbReference type="SAM" id="Phobius"/>
    </source>
</evidence>
<dbReference type="Proteomes" id="UP000076722">
    <property type="component" value="Unassembled WGS sequence"/>
</dbReference>
<dbReference type="InterPro" id="IPR036322">
    <property type="entry name" value="WD40_repeat_dom_sf"/>
</dbReference>
<dbReference type="AlphaFoldDB" id="A0A164QD78"/>
<keyword evidence="1" id="KW-1133">Transmembrane helix</keyword>
<keyword evidence="1" id="KW-0812">Transmembrane</keyword>
<dbReference type="Gene3D" id="2.130.10.10">
    <property type="entry name" value="YVTN repeat-like/Quinoprotein amine dehydrogenase"/>
    <property type="match status" value="1"/>
</dbReference>
<keyword evidence="1" id="KW-0472">Membrane</keyword>
<gene>
    <name evidence="2" type="ORF">SISNIDRAFT_489236</name>
</gene>